<dbReference type="RefSeq" id="WP_224160022.1">
    <property type="nucleotide sequence ID" value="NZ_JAIRBS010000003.1"/>
</dbReference>
<dbReference type="Proteomes" id="UP000774958">
    <property type="component" value="Unassembled WGS sequence"/>
</dbReference>
<accession>A0ABS7VHT4</accession>
<keyword evidence="3" id="KW-0732">Signal</keyword>
<dbReference type="SMART" id="SM00062">
    <property type="entry name" value="PBPb"/>
    <property type="match status" value="1"/>
</dbReference>
<feature type="domain" description="Solute-binding protein family 3/N-terminal" evidence="5">
    <location>
        <begin position="19"/>
        <end position="240"/>
    </location>
</feature>
<evidence type="ECO:0000256" key="2">
    <source>
        <dbReference type="ARBA" id="ARBA00010333"/>
    </source>
</evidence>
<comment type="subcellular location">
    <subcellularLocation>
        <location evidence="1">Cell envelope</location>
    </subcellularLocation>
</comment>
<evidence type="ECO:0000256" key="4">
    <source>
        <dbReference type="RuleBase" id="RU003744"/>
    </source>
</evidence>
<reference evidence="6 7" key="1">
    <citation type="submission" date="2021-09" db="EMBL/GenBank/DDBJ databases">
        <title>Aeromonas schubertii isolated from Asian sea bass.</title>
        <authorList>
            <person name="Pinpimai K."/>
        </authorList>
    </citation>
    <scope>NUCLEOTIDE SEQUENCE [LARGE SCALE GENOMIC DNA]</scope>
    <source>
        <strain evidence="6 7">CHULA2021a</strain>
    </source>
</reference>
<organism evidence="6 7">
    <name type="scientific">Aeromonas schubertii</name>
    <dbReference type="NCBI Taxonomy" id="652"/>
    <lineage>
        <taxon>Bacteria</taxon>
        <taxon>Pseudomonadati</taxon>
        <taxon>Pseudomonadota</taxon>
        <taxon>Gammaproteobacteria</taxon>
        <taxon>Aeromonadales</taxon>
        <taxon>Aeromonadaceae</taxon>
        <taxon>Aeromonas</taxon>
    </lineage>
</organism>
<dbReference type="EMBL" id="JAIRBT010000044">
    <property type="protein sequence ID" value="MBZ6068429.1"/>
    <property type="molecule type" value="Genomic_DNA"/>
</dbReference>
<name>A0ABS7VHT4_9GAMM</name>
<sequence>MKWWYWGLLWLVPSVWSAPLVVAMDEWPPFRMMQEGQFRGLDVDILEAMAERAGVEVTIRRYPWGRALSFMQSGKVDLMMGLARTPERERYIDYLEPSYYQCRPAFYGPPEVALRVRRYEDLRPLELGYVLKSAYFEPFDSDPALHRHGVPTEQQLLGMVERGHLDLLIGTDCQVDYALAQSPARLVKAPWQPEARVNLYVGMSRAAGRQTQGVALANALASMVKDGTIERLATAYRPRVKELH</sequence>
<dbReference type="PANTHER" id="PTHR35936">
    <property type="entry name" value="MEMBRANE-BOUND LYTIC MUREIN TRANSGLYCOSYLASE F"/>
    <property type="match status" value="1"/>
</dbReference>
<dbReference type="Gene3D" id="3.40.190.10">
    <property type="entry name" value="Periplasmic binding protein-like II"/>
    <property type="match status" value="2"/>
</dbReference>
<dbReference type="PANTHER" id="PTHR35936:SF25">
    <property type="entry name" value="ABC TRANSPORTER SUBSTRATE-BINDING PROTEIN"/>
    <property type="match status" value="1"/>
</dbReference>
<gene>
    <name evidence="6" type="ORF">LA374_19785</name>
</gene>
<dbReference type="InterPro" id="IPR001638">
    <property type="entry name" value="Solute-binding_3/MltF_N"/>
</dbReference>
<dbReference type="PROSITE" id="PS01039">
    <property type="entry name" value="SBP_BACTERIAL_3"/>
    <property type="match status" value="1"/>
</dbReference>
<evidence type="ECO:0000256" key="3">
    <source>
        <dbReference type="ARBA" id="ARBA00022729"/>
    </source>
</evidence>
<evidence type="ECO:0000313" key="6">
    <source>
        <dbReference type="EMBL" id="MBZ6068429.1"/>
    </source>
</evidence>
<comment type="caution">
    <text evidence="6">The sequence shown here is derived from an EMBL/GenBank/DDBJ whole genome shotgun (WGS) entry which is preliminary data.</text>
</comment>
<dbReference type="InterPro" id="IPR018313">
    <property type="entry name" value="SBP_3_CS"/>
</dbReference>
<protein>
    <submittedName>
        <fullName evidence="6">Transporter substrate-binding domain-containing protein</fullName>
    </submittedName>
</protein>
<dbReference type="SUPFAM" id="SSF53850">
    <property type="entry name" value="Periplasmic binding protein-like II"/>
    <property type="match status" value="1"/>
</dbReference>
<proteinExistence type="inferred from homology"/>
<evidence type="ECO:0000259" key="5">
    <source>
        <dbReference type="SMART" id="SM00062"/>
    </source>
</evidence>
<comment type="similarity">
    <text evidence="2 4">Belongs to the bacterial solute-binding protein 3 family.</text>
</comment>
<keyword evidence="7" id="KW-1185">Reference proteome</keyword>
<evidence type="ECO:0000313" key="7">
    <source>
        <dbReference type="Proteomes" id="UP000774958"/>
    </source>
</evidence>
<evidence type="ECO:0000256" key="1">
    <source>
        <dbReference type="ARBA" id="ARBA00004196"/>
    </source>
</evidence>
<dbReference type="Pfam" id="PF00497">
    <property type="entry name" value="SBP_bac_3"/>
    <property type="match status" value="1"/>
</dbReference>